<dbReference type="SFLD" id="SFLDS00003">
    <property type="entry name" value="Haloacid_Dehalogenase"/>
    <property type="match status" value="1"/>
</dbReference>
<dbReference type="SFLD" id="SFLDG01140">
    <property type="entry name" value="C2.B:_Phosphomannomutase_and_P"/>
    <property type="match status" value="1"/>
</dbReference>
<proteinExistence type="predicted"/>
<dbReference type="InterPro" id="IPR036412">
    <property type="entry name" value="HAD-like_sf"/>
</dbReference>
<dbReference type="EC" id="3.1.3.-" evidence="1"/>
<comment type="caution">
    <text evidence="1">The sequence shown here is derived from an EMBL/GenBank/DDBJ whole genome shotgun (WGS) entry which is preliminary data.</text>
</comment>
<dbReference type="Proteomes" id="UP001589609">
    <property type="component" value="Unassembled WGS sequence"/>
</dbReference>
<reference evidence="1 2" key="1">
    <citation type="submission" date="2024-09" db="EMBL/GenBank/DDBJ databases">
        <authorList>
            <person name="Sun Q."/>
            <person name="Mori K."/>
        </authorList>
    </citation>
    <scope>NUCLEOTIDE SEQUENCE [LARGE SCALE GENOMIC DNA]</scope>
    <source>
        <strain evidence="1 2">JCM 11201</strain>
    </source>
</reference>
<dbReference type="GO" id="GO:0016787">
    <property type="term" value="F:hydrolase activity"/>
    <property type="evidence" value="ECO:0007669"/>
    <property type="project" value="UniProtKB-KW"/>
</dbReference>
<name>A0ABV5WNJ1_9BACI</name>
<dbReference type="RefSeq" id="WP_342043994.1">
    <property type="nucleotide sequence ID" value="NZ_JBHMAF010000196.1"/>
</dbReference>
<dbReference type="Gene3D" id="3.30.1240.10">
    <property type="match status" value="1"/>
</dbReference>
<dbReference type="NCBIfam" id="TIGR00099">
    <property type="entry name" value="Cof-subfamily"/>
    <property type="match status" value="1"/>
</dbReference>
<dbReference type="InterPro" id="IPR000150">
    <property type="entry name" value="Cof"/>
</dbReference>
<keyword evidence="1" id="KW-0378">Hydrolase</keyword>
<dbReference type="SUPFAM" id="SSF56784">
    <property type="entry name" value="HAD-like"/>
    <property type="match status" value="1"/>
</dbReference>
<protein>
    <submittedName>
        <fullName evidence="1">HAD family hydrolase</fullName>
        <ecNumber evidence="1">3.-.-.-</ecNumber>
        <ecNumber evidence="1">3.1.3.-</ecNumber>
    </submittedName>
</protein>
<dbReference type="EC" id="3.-.-.-" evidence="1"/>
<evidence type="ECO:0000313" key="2">
    <source>
        <dbReference type="Proteomes" id="UP001589609"/>
    </source>
</evidence>
<dbReference type="PANTHER" id="PTHR10000">
    <property type="entry name" value="PHOSPHOSERINE PHOSPHATASE"/>
    <property type="match status" value="1"/>
</dbReference>
<sequence>MIKMFVSDIDGTMMQHGGIIDKEDVQALRRMAEEGVILCFASGRLDNEIAALMKDIGTNFHRISVNGVFVYTHDNEQLLNASFEPDILPQLLAISSGEKFIRYISDEHNYYIEKKSPFILELEEKAKLHSVEEPKLLDKVGKTIFPHKISIGGNEAALVELQQEIEDRFAGKVSTFISAKECLDIMPASVSKGAAVSVLLEQHGVRADEMACIGDSYNDIPMFQLTPHSFAMKDADKEVKRHAGHVAASVKEAAEYVRMHNQQTV</sequence>
<dbReference type="Pfam" id="PF08282">
    <property type="entry name" value="Hydrolase_3"/>
    <property type="match status" value="1"/>
</dbReference>
<dbReference type="Gene3D" id="3.40.50.1000">
    <property type="entry name" value="HAD superfamily/HAD-like"/>
    <property type="match status" value="1"/>
</dbReference>
<dbReference type="InterPro" id="IPR023214">
    <property type="entry name" value="HAD_sf"/>
</dbReference>
<dbReference type="InterPro" id="IPR006379">
    <property type="entry name" value="HAD-SF_hydro_IIB"/>
</dbReference>
<dbReference type="PANTHER" id="PTHR10000:SF8">
    <property type="entry name" value="HAD SUPERFAMILY HYDROLASE-LIKE, TYPE 3"/>
    <property type="match status" value="1"/>
</dbReference>
<organism evidence="1 2">
    <name type="scientific">Ectobacillus funiculus</name>
    <dbReference type="NCBI Taxonomy" id="137993"/>
    <lineage>
        <taxon>Bacteria</taxon>
        <taxon>Bacillati</taxon>
        <taxon>Bacillota</taxon>
        <taxon>Bacilli</taxon>
        <taxon>Bacillales</taxon>
        <taxon>Bacillaceae</taxon>
        <taxon>Ectobacillus</taxon>
    </lineage>
</organism>
<keyword evidence="2" id="KW-1185">Reference proteome</keyword>
<accession>A0ABV5WNJ1</accession>
<gene>
    <name evidence="1" type="ORF">ACFFMS_27690</name>
</gene>
<dbReference type="EMBL" id="JBHMAF010000196">
    <property type="protein sequence ID" value="MFB9762013.1"/>
    <property type="molecule type" value="Genomic_DNA"/>
</dbReference>
<dbReference type="NCBIfam" id="TIGR01484">
    <property type="entry name" value="HAD-SF-IIB"/>
    <property type="match status" value="1"/>
</dbReference>
<evidence type="ECO:0000313" key="1">
    <source>
        <dbReference type="EMBL" id="MFB9762013.1"/>
    </source>
</evidence>